<keyword evidence="2" id="KW-0812">Transmembrane</keyword>
<reference evidence="8" key="1">
    <citation type="submission" date="2022-11" db="EMBL/GenBank/DDBJ databases">
        <authorList>
            <person name="Morgan W.R."/>
            <person name="Tartar A."/>
        </authorList>
    </citation>
    <scope>NUCLEOTIDE SEQUENCE</scope>
    <source>
        <strain evidence="8">ARSEF 373</strain>
    </source>
</reference>
<comment type="subcellular location">
    <subcellularLocation>
        <location evidence="1">Membrane</location>
        <topology evidence="1">Single-pass membrane protein</topology>
    </subcellularLocation>
</comment>
<dbReference type="Pfam" id="PF00168">
    <property type="entry name" value="C2"/>
    <property type="match status" value="4"/>
</dbReference>
<name>A0AAV2YXL7_9STRA</name>
<comment type="caution">
    <text evidence="8">The sequence shown here is derived from an EMBL/GenBank/DDBJ whole genome shotgun (WGS) entry which is preliminary data.</text>
</comment>
<evidence type="ECO:0000313" key="9">
    <source>
        <dbReference type="Proteomes" id="UP001146120"/>
    </source>
</evidence>
<proteinExistence type="predicted"/>
<dbReference type="SMART" id="SM00239">
    <property type="entry name" value="C2"/>
    <property type="match status" value="4"/>
</dbReference>
<feature type="compositionally biased region" description="Acidic residues" evidence="6">
    <location>
        <begin position="322"/>
        <end position="332"/>
    </location>
</feature>
<evidence type="ECO:0000259" key="7">
    <source>
        <dbReference type="PROSITE" id="PS50004"/>
    </source>
</evidence>
<feature type="domain" description="C2" evidence="7">
    <location>
        <begin position="681"/>
        <end position="796"/>
    </location>
</feature>
<dbReference type="GO" id="GO:0016020">
    <property type="term" value="C:membrane"/>
    <property type="evidence" value="ECO:0007669"/>
    <property type="project" value="UniProtKB-SubCell"/>
</dbReference>
<dbReference type="InterPro" id="IPR000008">
    <property type="entry name" value="C2_dom"/>
</dbReference>
<accession>A0AAV2YXL7</accession>
<keyword evidence="5" id="KW-0472">Membrane</keyword>
<dbReference type="AlphaFoldDB" id="A0AAV2YXL7"/>
<feature type="domain" description="C2" evidence="7">
    <location>
        <begin position="137"/>
        <end position="258"/>
    </location>
</feature>
<keyword evidence="4" id="KW-1133">Transmembrane helix</keyword>
<dbReference type="PROSITE" id="PS50004">
    <property type="entry name" value="C2"/>
    <property type="match status" value="4"/>
</dbReference>
<evidence type="ECO:0000256" key="3">
    <source>
        <dbReference type="ARBA" id="ARBA00022737"/>
    </source>
</evidence>
<dbReference type="PANTHER" id="PTHR12546:SF33">
    <property type="entry name" value="SPERM VESICLE FUSION PROTEIN FER-1"/>
    <property type="match status" value="1"/>
</dbReference>
<evidence type="ECO:0000256" key="6">
    <source>
        <dbReference type="SAM" id="MobiDB-lite"/>
    </source>
</evidence>
<protein>
    <recommendedName>
        <fullName evidence="7">C2 domain-containing protein</fullName>
    </recommendedName>
</protein>
<evidence type="ECO:0000256" key="5">
    <source>
        <dbReference type="ARBA" id="ARBA00023136"/>
    </source>
</evidence>
<evidence type="ECO:0000313" key="8">
    <source>
        <dbReference type="EMBL" id="DAZ98143.1"/>
    </source>
</evidence>
<gene>
    <name evidence="8" type="ORF">N0F65_003129</name>
</gene>
<dbReference type="InterPro" id="IPR035892">
    <property type="entry name" value="C2_domain_sf"/>
</dbReference>
<reference evidence="8" key="2">
    <citation type="journal article" date="2023" name="Microbiol Resour">
        <title>Decontamination and Annotation of the Draft Genome Sequence of the Oomycete Lagenidium giganteum ARSEF 373.</title>
        <authorList>
            <person name="Morgan W.R."/>
            <person name="Tartar A."/>
        </authorList>
    </citation>
    <scope>NUCLEOTIDE SEQUENCE</scope>
    <source>
        <strain evidence="8">ARSEF 373</strain>
    </source>
</reference>
<feature type="domain" description="C2" evidence="7">
    <location>
        <begin position="1"/>
        <end position="115"/>
    </location>
</feature>
<feature type="domain" description="C2" evidence="7">
    <location>
        <begin position="330"/>
        <end position="471"/>
    </location>
</feature>
<organism evidence="8 9">
    <name type="scientific">Lagenidium giganteum</name>
    <dbReference type="NCBI Taxonomy" id="4803"/>
    <lineage>
        <taxon>Eukaryota</taxon>
        <taxon>Sar</taxon>
        <taxon>Stramenopiles</taxon>
        <taxon>Oomycota</taxon>
        <taxon>Peronosporomycetes</taxon>
        <taxon>Pythiales</taxon>
        <taxon>Pythiaceae</taxon>
    </lineage>
</organism>
<dbReference type="Gene3D" id="2.60.40.150">
    <property type="entry name" value="C2 domain"/>
    <property type="match status" value="4"/>
</dbReference>
<dbReference type="CDD" id="cd00030">
    <property type="entry name" value="C2"/>
    <property type="match status" value="2"/>
</dbReference>
<evidence type="ECO:0000256" key="1">
    <source>
        <dbReference type="ARBA" id="ARBA00004167"/>
    </source>
</evidence>
<keyword evidence="9" id="KW-1185">Reference proteome</keyword>
<dbReference type="Proteomes" id="UP001146120">
    <property type="component" value="Unassembled WGS sequence"/>
</dbReference>
<evidence type="ECO:0000256" key="4">
    <source>
        <dbReference type="ARBA" id="ARBA00022989"/>
    </source>
</evidence>
<keyword evidence="3" id="KW-0677">Repeat</keyword>
<dbReference type="PANTHER" id="PTHR12546">
    <property type="entry name" value="FER-1-LIKE"/>
    <property type="match status" value="1"/>
</dbReference>
<dbReference type="GO" id="GO:0007009">
    <property type="term" value="P:plasma membrane organization"/>
    <property type="evidence" value="ECO:0007669"/>
    <property type="project" value="TreeGrafter"/>
</dbReference>
<dbReference type="InterPro" id="IPR037721">
    <property type="entry name" value="Ferlin"/>
</dbReference>
<feature type="region of interest" description="Disordered" evidence="6">
    <location>
        <begin position="319"/>
        <end position="339"/>
    </location>
</feature>
<dbReference type="EMBL" id="DAKRPA010000115">
    <property type="protein sequence ID" value="DAZ98143.1"/>
    <property type="molecule type" value="Genomic_DNA"/>
</dbReference>
<sequence>MEHVVVGIVEARNVLVGDINGFSDPFVVMTLLDGKGNEIPSAGKFKTKIVMKTLNPLWNERFQIGDRFDLRLATTLRFMIYDFDGLLRDDTLGVVDIPLDMVTGDNLTDFLDNWFRISKVEGKMKTDARGELHLTFSRPGVLQSITAPSSNSKSQEPNLLYVTIQSGKDLLAMNPGNSSDPLVKLGLMGQKAQTSTVEKTLKPHWDERFPFVLTNPDNTLELIVEDEDPTINDFIGRAQIALADVLEKDVEKKVEVKLLCKKGGSDKDRGTLQISLLWKYDPNAESIAAVKRKKKRPSLLMTKLKSTLNLGNPDDAAAAAADAEDVLPESDEDAARPPPPPGADLLKFFVATIYFAEELPPLDVVLGLEKQAKKKHHGGGIDAYVGAWFGDQQDKFVRTSIRTKKGQRNELNPIFNESLMLFVDGDVKAETPATFAVMDWDQVGDDDVVGHFELRDVDALVQARGSKPFWMNLYGAPVRGAANREIENIMNENPGQGSTYRGRVLMKLSMKERLSSAYDAKNQKRRTAPLAQALLPSTHVYRLRAHFVAAAGLPLDDHLLHIVVTCGLQEIYSSRKKPKNGVIEWNESDESDKMLFPVDLDQIPDVFVYLCKGDDDERRAICYQRFTARSLVEEKFQREAEWITLRADEALDAVSTHVFPGAVLLRMGFSTVDASTENPWDQQAMMKAITYRAPFQVRVRVYEAKDLVSDAEVINASVLVSHVGQDRSTDIKRNTAAPAWDEALCFDVLLAVDRAYACPVLFHLQNHREGVGVEYLGSALLPLDADDGVMACAASYLKSSDYNGAVAPTWVNVEYADVAGGKQVKGALLVSVEIVRKTFPDEALPLPEPIVRSAP</sequence>
<dbReference type="SUPFAM" id="SSF49562">
    <property type="entry name" value="C2 domain (Calcium/lipid-binding domain, CaLB)"/>
    <property type="match status" value="4"/>
</dbReference>
<evidence type="ECO:0000256" key="2">
    <source>
        <dbReference type="ARBA" id="ARBA00022692"/>
    </source>
</evidence>